<name>A0AAW1D802_9HEMI</name>
<comment type="caution">
    <text evidence="2">The sequence shown here is derived from an EMBL/GenBank/DDBJ whole genome shotgun (WGS) entry which is preliminary data.</text>
</comment>
<gene>
    <name evidence="2" type="ORF">O3M35_008720</name>
</gene>
<evidence type="ECO:0000313" key="2">
    <source>
        <dbReference type="EMBL" id="KAK9506861.1"/>
    </source>
</evidence>
<dbReference type="EMBL" id="JAPXFL010000005">
    <property type="protein sequence ID" value="KAK9506861.1"/>
    <property type="molecule type" value="Genomic_DNA"/>
</dbReference>
<organism evidence="2 3">
    <name type="scientific">Rhynocoris fuscipes</name>
    <dbReference type="NCBI Taxonomy" id="488301"/>
    <lineage>
        <taxon>Eukaryota</taxon>
        <taxon>Metazoa</taxon>
        <taxon>Ecdysozoa</taxon>
        <taxon>Arthropoda</taxon>
        <taxon>Hexapoda</taxon>
        <taxon>Insecta</taxon>
        <taxon>Pterygota</taxon>
        <taxon>Neoptera</taxon>
        <taxon>Paraneoptera</taxon>
        <taxon>Hemiptera</taxon>
        <taxon>Heteroptera</taxon>
        <taxon>Panheteroptera</taxon>
        <taxon>Cimicomorpha</taxon>
        <taxon>Reduviidae</taxon>
        <taxon>Harpactorinae</taxon>
        <taxon>Harpactorini</taxon>
        <taxon>Rhynocoris</taxon>
    </lineage>
</organism>
<protein>
    <submittedName>
        <fullName evidence="2">Uncharacterized protein</fullName>
    </submittedName>
</protein>
<evidence type="ECO:0000256" key="1">
    <source>
        <dbReference type="SAM" id="MobiDB-lite"/>
    </source>
</evidence>
<dbReference type="AlphaFoldDB" id="A0AAW1D802"/>
<feature type="compositionally biased region" description="Basic residues" evidence="1">
    <location>
        <begin position="101"/>
        <end position="112"/>
    </location>
</feature>
<sequence length="141" mass="16282">MARDPQTLCTLCNTPLTIKHLFTSCPRYSLTLNRFNLPPNLSQLLSDSSPHLTNLFLFLRLHNPTNLDPLVQFSFNRLHYKSQLPHPQMVYSGEHDPGGCRRQKKKKRKKKGLYRSGMIELQDSECLLHLIRLNIVAAKCI</sequence>
<feature type="region of interest" description="Disordered" evidence="1">
    <location>
        <begin position="90"/>
        <end position="112"/>
    </location>
</feature>
<dbReference type="Proteomes" id="UP001461498">
    <property type="component" value="Unassembled WGS sequence"/>
</dbReference>
<accession>A0AAW1D802</accession>
<evidence type="ECO:0000313" key="3">
    <source>
        <dbReference type="Proteomes" id="UP001461498"/>
    </source>
</evidence>
<reference evidence="2 3" key="1">
    <citation type="submission" date="2022-12" db="EMBL/GenBank/DDBJ databases">
        <title>Chromosome-level genome assembly of true bugs.</title>
        <authorList>
            <person name="Ma L."/>
            <person name="Li H."/>
        </authorList>
    </citation>
    <scope>NUCLEOTIDE SEQUENCE [LARGE SCALE GENOMIC DNA]</scope>
    <source>
        <strain evidence="2">Lab_2022b</strain>
    </source>
</reference>
<proteinExistence type="predicted"/>
<keyword evidence="3" id="KW-1185">Reference proteome</keyword>